<dbReference type="InterPro" id="IPR038277">
    <property type="entry name" value="UreF_sf"/>
</dbReference>
<dbReference type="Proteomes" id="UP001056323">
    <property type="component" value="Chromosome"/>
</dbReference>
<dbReference type="RefSeq" id="WP_250250149.1">
    <property type="nucleotide sequence ID" value="NZ_CP097751.1"/>
</dbReference>
<evidence type="ECO:0000256" key="2">
    <source>
        <dbReference type="ARBA" id="ARBA00023186"/>
    </source>
</evidence>
<accession>A0AAE9I8B4</accession>
<dbReference type="GO" id="GO:0005737">
    <property type="term" value="C:cytoplasm"/>
    <property type="evidence" value="ECO:0007669"/>
    <property type="project" value="UniProtKB-SubCell"/>
</dbReference>
<organism evidence="4 5">
    <name type="scientific">Candidatus Blochmanniella camponoti</name>
    <dbReference type="NCBI Taxonomy" id="108080"/>
    <lineage>
        <taxon>Bacteria</taxon>
        <taxon>Pseudomonadati</taxon>
        <taxon>Pseudomonadota</taxon>
        <taxon>Gammaproteobacteria</taxon>
        <taxon>Enterobacterales</taxon>
        <taxon>Enterobacteriaceae</taxon>
        <taxon>ant endosymbionts</taxon>
        <taxon>Candidatus Blochmanniella</taxon>
    </lineage>
</organism>
<proteinExistence type="inferred from homology"/>
<reference evidence="4" key="1">
    <citation type="submission" date="2022-05" db="EMBL/GenBank/DDBJ databases">
        <title>Impact of host demography and evolutionary history on endosymbiont molecular evolution: a test in carpenter ants (Genus Camponotus) and their Blochmannia endosymbionts.</title>
        <authorList>
            <person name="Manthey J.D."/>
            <person name="Giron J.C."/>
            <person name="Hruska J.P."/>
        </authorList>
    </citation>
    <scope>NUCLEOTIDE SEQUENCE</scope>
    <source>
        <strain evidence="4">C-049</strain>
    </source>
</reference>
<dbReference type="PANTHER" id="PTHR33620:SF1">
    <property type="entry name" value="UREASE ACCESSORY PROTEIN F"/>
    <property type="match status" value="1"/>
</dbReference>
<dbReference type="Pfam" id="PF01730">
    <property type="entry name" value="UreF"/>
    <property type="match status" value="1"/>
</dbReference>
<keyword evidence="1 3" id="KW-0996">Nickel insertion</keyword>
<protein>
    <recommendedName>
        <fullName evidence="3">Urease accessory protein UreF</fullName>
    </recommendedName>
</protein>
<dbReference type="PANTHER" id="PTHR33620">
    <property type="entry name" value="UREASE ACCESSORY PROTEIN F"/>
    <property type="match status" value="1"/>
</dbReference>
<comment type="subcellular location">
    <subcellularLocation>
        <location evidence="3">Cytoplasm</location>
    </subcellularLocation>
</comment>
<evidence type="ECO:0000256" key="3">
    <source>
        <dbReference type="HAMAP-Rule" id="MF_01385"/>
    </source>
</evidence>
<comment type="function">
    <text evidence="3">Required for maturation of urease via the functional incorporation of the urease nickel metallocenter.</text>
</comment>
<evidence type="ECO:0000313" key="5">
    <source>
        <dbReference type="Proteomes" id="UP001056323"/>
    </source>
</evidence>
<dbReference type="EMBL" id="CP097751">
    <property type="protein sequence ID" value="URJ27709.1"/>
    <property type="molecule type" value="Genomic_DNA"/>
</dbReference>
<dbReference type="AlphaFoldDB" id="A0AAE9I8B4"/>
<sequence length="228" mass="26412">MRSDHGINSVLSLMQLVSSSFPVGGFAYSRGLEWAVECNWVNSVETFYSWQQQWIDGPLIYLEWPMLKRCYYYTQIGDEMSFFQCALKILSYRDTHELRLEEQQRGKALSRIILQWYPFTDGETWLSALKHSGLASIAWLGYTWSISLENLALGYAYNMLESATMAGLKLVPFGQRTAQRLLRSLMERLPNDWKKSDMITDHELGNGFPLQSIASSCHETQYSRLFRS</sequence>
<dbReference type="Gene3D" id="1.10.4190.10">
    <property type="entry name" value="Urease accessory protein UreF"/>
    <property type="match status" value="1"/>
</dbReference>
<dbReference type="GO" id="GO:0016151">
    <property type="term" value="F:nickel cation binding"/>
    <property type="evidence" value="ECO:0007669"/>
    <property type="project" value="UniProtKB-UniRule"/>
</dbReference>
<keyword evidence="2 3" id="KW-0143">Chaperone</keyword>
<keyword evidence="3" id="KW-0963">Cytoplasm</keyword>
<gene>
    <name evidence="3" type="primary">ureF</name>
    <name evidence="4" type="ORF">M9394_00985</name>
</gene>
<dbReference type="KEGG" id="bhb:M9394_00985"/>
<comment type="similarity">
    <text evidence="3">Belongs to the UreF family.</text>
</comment>
<dbReference type="PIRSF" id="PIRSF009467">
    <property type="entry name" value="Ureas_acces_UreF"/>
    <property type="match status" value="1"/>
</dbReference>
<name>A0AAE9I8B4_9ENTR</name>
<evidence type="ECO:0000256" key="1">
    <source>
        <dbReference type="ARBA" id="ARBA00022988"/>
    </source>
</evidence>
<comment type="subunit">
    <text evidence="3">UreD, UreF and UreG form a complex that acts as a GTP-hydrolysis-dependent molecular chaperone, activating the urease apoprotein by helping to assemble the nickel containing metallocenter of UreC. The UreE protein probably delivers the nickel.</text>
</comment>
<dbReference type="InterPro" id="IPR002639">
    <property type="entry name" value="UreF"/>
</dbReference>
<dbReference type="HAMAP" id="MF_01385">
    <property type="entry name" value="UreF"/>
    <property type="match status" value="1"/>
</dbReference>
<evidence type="ECO:0000313" key="4">
    <source>
        <dbReference type="EMBL" id="URJ27709.1"/>
    </source>
</evidence>